<evidence type="ECO:0008006" key="3">
    <source>
        <dbReference type="Google" id="ProtNLM"/>
    </source>
</evidence>
<proteinExistence type="predicted"/>
<dbReference type="EMBL" id="BAAAPB010000003">
    <property type="protein sequence ID" value="GAA1967986.1"/>
    <property type="molecule type" value="Genomic_DNA"/>
</dbReference>
<evidence type="ECO:0000313" key="1">
    <source>
        <dbReference type="EMBL" id="GAA1967986.1"/>
    </source>
</evidence>
<comment type="caution">
    <text evidence="1">The sequence shown here is derived from an EMBL/GenBank/DDBJ whole genome shotgun (WGS) entry which is preliminary data.</text>
</comment>
<name>A0ABN2RF42_9ACTN</name>
<protein>
    <recommendedName>
        <fullName evidence="3">DUF1059 domain-containing protein</fullName>
    </recommendedName>
</protein>
<accession>A0ABN2RF42</accession>
<organism evidence="1 2">
    <name type="scientific">Nocardioides panacihumi</name>
    <dbReference type="NCBI Taxonomy" id="400774"/>
    <lineage>
        <taxon>Bacteria</taxon>
        <taxon>Bacillati</taxon>
        <taxon>Actinomycetota</taxon>
        <taxon>Actinomycetes</taxon>
        <taxon>Propionibacteriales</taxon>
        <taxon>Nocardioidaceae</taxon>
        <taxon>Nocardioides</taxon>
    </lineage>
</organism>
<dbReference type="Proteomes" id="UP001500571">
    <property type="component" value="Unassembled WGS sequence"/>
</dbReference>
<keyword evidence="2" id="KW-1185">Reference proteome</keyword>
<gene>
    <name evidence="1" type="ORF">GCM10009798_30440</name>
</gene>
<evidence type="ECO:0000313" key="2">
    <source>
        <dbReference type="Proteomes" id="UP001500571"/>
    </source>
</evidence>
<sequence length="44" mass="4625">MPKAATTGPYGAVMERCAKHTQSQGYGDVCDIPLETPSAVRSEA</sequence>
<reference evidence="1 2" key="1">
    <citation type="journal article" date="2019" name="Int. J. Syst. Evol. Microbiol.">
        <title>The Global Catalogue of Microorganisms (GCM) 10K type strain sequencing project: providing services to taxonomists for standard genome sequencing and annotation.</title>
        <authorList>
            <consortium name="The Broad Institute Genomics Platform"/>
            <consortium name="The Broad Institute Genome Sequencing Center for Infectious Disease"/>
            <person name="Wu L."/>
            <person name="Ma J."/>
        </authorList>
    </citation>
    <scope>NUCLEOTIDE SEQUENCE [LARGE SCALE GENOMIC DNA]</scope>
    <source>
        <strain evidence="1 2">JCM 15309</strain>
    </source>
</reference>